<dbReference type="PANTHER" id="PTHR31676">
    <property type="entry name" value="T31J12.3 PROTEIN-RELATED"/>
    <property type="match status" value="1"/>
</dbReference>
<organism evidence="2 3">
    <name type="scientific">Vitis rotundifolia</name>
    <name type="common">Muscadine grape</name>
    <dbReference type="NCBI Taxonomy" id="103349"/>
    <lineage>
        <taxon>Eukaryota</taxon>
        <taxon>Viridiplantae</taxon>
        <taxon>Streptophyta</taxon>
        <taxon>Embryophyta</taxon>
        <taxon>Tracheophyta</taxon>
        <taxon>Spermatophyta</taxon>
        <taxon>Magnoliopsida</taxon>
        <taxon>eudicotyledons</taxon>
        <taxon>Gunneridae</taxon>
        <taxon>Pentapetalae</taxon>
        <taxon>rosids</taxon>
        <taxon>Vitales</taxon>
        <taxon>Vitaceae</taxon>
        <taxon>Viteae</taxon>
        <taxon>Vitis</taxon>
    </lineage>
</organism>
<comment type="caution">
    <text evidence="2">The sequence shown here is derived from an EMBL/GenBank/DDBJ whole genome shotgun (WGS) entry which is preliminary data.</text>
</comment>
<dbReference type="InterPro" id="IPR036758">
    <property type="entry name" value="At5g01610-like"/>
</dbReference>
<feature type="chain" id="PRO_5041409937" evidence="1">
    <location>
        <begin position="28"/>
        <end position="152"/>
    </location>
</feature>
<feature type="signal peptide" evidence="1">
    <location>
        <begin position="1"/>
        <end position="27"/>
    </location>
</feature>
<evidence type="ECO:0000313" key="3">
    <source>
        <dbReference type="Proteomes" id="UP001168098"/>
    </source>
</evidence>
<gene>
    <name evidence="2" type="ORF">PVL29_007079</name>
</gene>
<dbReference type="EMBL" id="JARBHA010000006">
    <property type="protein sequence ID" value="KAJ9697786.1"/>
    <property type="molecule type" value="Genomic_DNA"/>
</dbReference>
<keyword evidence="3" id="KW-1185">Reference proteome</keyword>
<accession>A0AA38ZYX4</accession>
<dbReference type="Pfam" id="PF04398">
    <property type="entry name" value="DUF538"/>
    <property type="match status" value="1"/>
</dbReference>
<name>A0AA38ZYX4_VITRO</name>
<dbReference type="PANTHER" id="PTHR31676:SF96">
    <property type="entry name" value="EXPRESSED PROTEIN"/>
    <property type="match status" value="1"/>
</dbReference>
<dbReference type="Gene3D" id="2.30.240.10">
    <property type="entry name" value="At5g01610-like"/>
    <property type="match status" value="1"/>
</dbReference>
<dbReference type="Proteomes" id="UP001168098">
    <property type="component" value="Unassembled WGS sequence"/>
</dbReference>
<dbReference type="InterPro" id="IPR007493">
    <property type="entry name" value="DUF538"/>
</dbReference>
<evidence type="ECO:0000313" key="2">
    <source>
        <dbReference type="EMBL" id="KAJ9697786.1"/>
    </source>
</evidence>
<protein>
    <submittedName>
        <fullName evidence="2">Uncharacterized protein</fullName>
    </submittedName>
</protein>
<sequence length="152" mass="16781">MASAYSSMASISLLLLSLALLFETHLAVPPTDDVHDLLPHFGFPRGLIPSSVKEYSLSEDGEFEVHMDHPCYVQFDDLVYYDKKIKGHLSYGSVTDVTGIQAKKFFLWVPVTGIDAASGYIQFHVGALSETLPAEQFENVRVCKAKALIDSI</sequence>
<proteinExistence type="predicted"/>
<reference evidence="2 3" key="1">
    <citation type="journal article" date="2023" name="BMC Biotechnol.">
        <title>Vitis rotundifolia cv Carlos genome sequencing.</title>
        <authorList>
            <person name="Huff M."/>
            <person name="Hulse-Kemp A."/>
            <person name="Scheffler B."/>
            <person name="Youngblood R."/>
            <person name="Simpson S."/>
            <person name="Babiker E."/>
            <person name="Staton M."/>
        </authorList>
    </citation>
    <scope>NUCLEOTIDE SEQUENCE [LARGE SCALE GENOMIC DNA]</scope>
    <source>
        <tissue evidence="2">Leaf</tissue>
    </source>
</reference>
<dbReference type="SUPFAM" id="SSF141562">
    <property type="entry name" value="At5g01610-like"/>
    <property type="match status" value="1"/>
</dbReference>
<keyword evidence="1" id="KW-0732">Signal</keyword>
<evidence type="ECO:0000256" key="1">
    <source>
        <dbReference type="SAM" id="SignalP"/>
    </source>
</evidence>
<dbReference type="AlphaFoldDB" id="A0AA38ZYX4"/>